<organism evidence="2">
    <name type="scientific">Sesamum latifolium</name>
    <dbReference type="NCBI Taxonomy" id="2727402"/>
    <lineage>
        <taxon>Eukaryota</taxon>
        <taxon>Viridiplantae</taxon>
        <taxon>Streptophyta</taxon>
        <taxon>Embryophyta</taxon>
        <taxon>Tracheophyta</taxon>
        <taxon>Spermatophyta</taxon>
        <taxon>Magnoliopsida</taxon>
        <taxon>eudicotyledons</taxon>
        <taxon>Gunneridae</taxon>
        <taxon>Pentapetalae</taxon>
        <taxon>asterids</taxon>
        <taxon>lamiids</taxon>
        <taxon>Lamiales</taxon>
        <taxon>Pedaliaceae</taxon>
        <taxon>Sesamum</taxon>
    </lineage>
</organism>
<proteinExistence type="predicted"/>
<feature type="region of interest" description="Disordered" evidence="1">
    <location>
        <begin position="1"/>
        <end position="57"/>
    </location>
</feature>
<gene>
    <name evidence="2" type="ORF">Slati_4604200</name>
</gene>
<feature type="compositionally biased region" description="Acidic residues" evidence="1">
    <location>
        <begin position="35"/>
        <end position="57"/>
    </location>
</feature>
<reference evidence="2" key="1">
    <citation type="submission" date="2020-06" db="EMBL/GenBank/DDBJ databases">
        <authorList>
            <person name="Li T."/>
            <person name="Hu X."/>
            <person name="Zhang T."/>
            <person name="Song X."/>
            <person name="Zhang H."/>
            <person name="Dai N."/>
            <person name="Sheng W."/>
            <person name="Hou X."/>
            <person name="Wei L."/>
        </authorList>
    </citation>
    <scope>NUCLEOTIDE SEQUENCE</scope>
    <source>
        <strain evidence="2">KEN1</strain>
        <tissue evidence="2">Leaf</tissue>
    </source>
</reference>
<dbReference type="EMBL" id="JACGWN010000161">
    <property type="protein sequence ID" value="KAL0386415.1"/>
    <property type="molecule type" value="Genomic_DNA"/>
</dbReference>
<feature type="compositionally biased region" description="Polar residues" evidence="1">
    <location>
        <begin position="18"/>
        <end position="29"/>
    </location>
</feature>
<evidence type="ECO:0000256" key="1">
    <source>
        <dbReference type="SAM" id="MobiDB-lite"/>
    </source>
</evidence>
<name>A0AAW2S2T9_9LAMI</name>
<dbReference type="AlphaFoldDB" id="A0AAW2S2T9"/>
<evidence type="ECO:0000313" key="2">
    <source>
        <dbReference type="EMBL" id="KAL0386415.1"/>
    </source>
</evidence>
<protein>
    <submittedName>
        <fullName evidence="2">Uncharacterized protein</fullName>
    </submittedName>
</protein>
<sequence length="57" mass="6648">MYDLHDPDGIQIFVDLSVEQQQSASTSRTQHGETDNEEDEDDEDNFEEYETDEYEAS</sequence>
<comment type="caution">
    <text evidence="2">The sequence shown here is derived from an EMBL/GenBank/DDBJ whole genome shotgun (WGS) entry which is preliminary data.</text>
</comment>
<accession>A0AAW2S2T9</accession>
<reference evidence="2" key="2">
    <citation type="journal article" date="2024" name="Plant">
        <title>Genomic evolution and insights into agronomic trait innovations of Sesamum species.</title>
        <authorList>
            <person name="Miao H."/>
            <person name="Wang L."/>
            <person name="Qu L."/>
            <person name="Liu H."/>
            <person name="Sun Y."/>
            <person name="Le M."/>
            <person name="Wang Q."/>
            <person name="Wei S."/>
            <person name="Zheng Y."/>
            <person name="Lin W."/>
            <person name="Duan Y."/>
            <person name="Cao H."/>
            <person name="Xiong S."/>
            <person name="Wang X."/>
            <person name="Wei L."/>
            <person name="Li C."/>
            <person name="Ma Q."/>
            <person name="Ju M."/>
            <person name="Zhao R."/>
            <person name="Li G."/>
            <person name="Mu C."/>
            <person name="Tian Q."/>
            <person name="Mei H."/>
            <person name="Zhang T."/>
            <person name="Gao T."/>
            <person name="Zhang H."/>
        </authorList>
    </citation>
    <scope>NUCLEOTIDE SEQUENCE</scope>
    <source>
        <strain evidence="2">KEN1</strain>
    </source>
</reference>